<name>A0ABR7QEB2_9FLAO</name>
<evidence type="ECO:0008006" key="3">
    <source>
        <dbReference type="Google" id="ProtNLM"/>
    </source>
</evidence>
<dbReference type="Gene3D" id="1.25.40.10">
    <property type="entry name" value="Tetratricopeptide repeat domain"/>
    <property type="match status" value="1"/>
</dbReference>
<gene>
    <name evidence="1" type="ORF">H2O64_18470</name>
</gene>
<comment type="caution">
    <text evidence="1">The sequence shown here is derived from an EMBL/GenBank/DDBJ whole genome shotgun (WGS) entry which is preliminary data.</text>
</comment>
<proteinExistence type="predicted"/>
<protein>
    <recommendedName>
        <fullName evidence="3">Tetratricopeptide repeat protein</fullName>
    </recommendedName>
</protein>
<dbReference type="RefSeq" id="WP_187563707.1">
    <property type="nucleotide sequence ID" value="NZ_JACGWS010000013.1"/>
</dbReference>
<sequence>MIAIDTIISQFSTEEQQEFIKYLSYKNKRHDTKNIQLFKLLMANYSAKEIPQKLYGKDNKTAYHGLRKRLWSSLLDFMATQSLTHEVSVELDITKRILVARNLLQQKQFKTAFKVLNKAEKKAQESLHFSLLNEVYHTQIQYAHTTTFAPPLETLIEKFTVNQKDFLQEEKLNMAYAVIKENLQKVVYKGEIISFQELIQETYERFDISEEIGLSYKSLYQLAQIINAVASVNKDYSNVTSFVLDNYKDISNRLKQSDKHLFYHIKVLYLIANIFFRKKEFAESLHYLDLMHEAMQQQKQRYYKSSLLTHQCLVALNHNYSGNSEIAISMLEAVANVKKYDLEIMLDVHLSLIVCYFQQSEYKKAQQVFSKFYHTDKWYEEKAGVEWVIKKNLIELLLHIELGNISYVDSRFVSFQRKYYPFLKKAGEQRVIMFLKFVKQYYNAPEEVTSIAFKNTVEASFEWKSSVQEDIFVMSFYAWLKAKMNKTPLYKTTLELIKDV</sequence>
<dbReference type="Proteomes" id="UP000619238">
    <property type="component" value="Unassembled WGS sequence"/>
</dbReference>
<dbReference type="SUPFAM" id="SSF48452">
    <property type="entry name" value="TPR-like"/>
    <property type="match status" value="1"/>
</dbReference>
<keyword evidence="2" id="KW-1185">Reference proteome</keyword>
<evidence type="ECO:0000313" key="2">
    <source>
        <dbReference type="Proteomes" id="UP000619238"/>
    </source>
</evidence>
<dbReference type="InterPro" id="IPR011990">
    <property type="entry name" value="TPR-like_helical_dom_sf"/>
</dbReference>
<reference evidence="1 2" key="1">
    <citation type="submission" date="2020-07" db="EMBL/GenBank/DDBJ databases">
        <title>Description of Kordia aestuariivivens sp. nov., isolated from a tidal flat.</title>
        <authorList>
            <person name="Park S."/>
            <person name="Yoon J.-H."/>
        </authorList>
    </citation>
    <scope>NUCLEOTIDE SEQUENCE [LARGE SCALE GENOMIC DNA]</scope>
    <source>
        <strain evidence="1 2">YSTF-M3</strain>
    </source>
</reference>
<evidence type="ECO:0000313" key="1">
    <source>
        <dbReference type="EMBL" id="MBC8756664.1"/>
    </source>
</evidence>
<organism evidence="1 2">
    <name type="scientific">Kordia aestuariivivens</name>
    <dbReference type="NCBI Taxonomy" id="2759037"/>
    <lineage>
        <taxon>Bacteria</taxon>
        <taxon>Pseudomonadati</taxon>
        <taxon>Bacteroidota</taxon>
        <taxon>Flavobacteriia</taxon>
        <taxon>Flavobacteriales</taxon>
        <taxon>Flavobacteriaceae</taxon>
        <taxon>Kordia</taxon>
    </lineage>
</organism>
<accession>A0ABR7QEB2</accession>
<dbReference type="EMBL" id="JACGWS010000013">
    <property type="protein sequence ID" value="MBC8756664.1"/>
    <property type="molecule type" value="Genomic_DNA"/>
</dbReference>